<name>A0A0H5P912_NOCFR</name>
<keyword evidence="1" id="KW-0614">Plasmid</keyword>
<sequence>MTTASVHSAAAIRRLRSIGYVPADPVRERLQQFHAAGVVETRLAHGLGISARTINGIRRGLSRHAHRNIAERVLNLTVEEATIRFGRPTPMVDDVVLGRLLAGRDESIASYDKPAYAHALHQRGWLKTHIADTLHVSGATINKILGTAA</sequence>
<reference evidence="2" key="1">
    <citation type="submission" date="2015-03" db="EMBL/GenBank/DDBJ databases">
        <authorList>
            <consortium name="Pathogen Informatics"/>
        </authorList>
    </citation>
    <scope>NUCLEOTIDE SEQUENCE [LARGE SCALE GENOMIC DNA]</scope>
    <source>
        <strain evidence="2">NCTC11134</strain>
        <plasmid evidence="2">2</plasmid>
    </source>
</reference>
<dbReference type="KEGG" id="nfr:ERS450000_05905"/>
<protein>
    <submittedName>
        <fullName evidence="1">Uncharacterized protein</fullName>
    </submittedName>
</protein>
<gene>
    <name evidence="1" type="ORF">ERS450000_05905</name>
</gene>
<evidence type="ECO:0000313" key="2">
    <source>
        <dbReference type="Proteomes" id="UP000057820"/>
    </source>
</evidence>
<organism evidence="1 2">
    <name type="scientific">Nocardia farcinica</name>
    <dbReference type="NCBI Taxonomy" id="37329"/>
    <lineage>
        <taxon>Bacteria</taxon>
        <taxon>Bacillati</taxon>
        <taxon>Actinomycetota</taxon>
        <taxon>Actinomycetes</taxon>
        <taxon>Mycobacteriales</taxon>
        <taxon>Nocardiaceae</taxon>
        <taxon>Nocardia</taxon>
    </lineage>
</organism>
<dbReference type="EMBL" id="LN868939">
    <property type="protein sequence ID" value="CRY84192.1"/>
    <property type="molecule type" value="Genomic_DNA"/>
</dbReference>
<dbReference type="AlphaFoldDB" id="A0A0H5P912"/>
<evidence type="ECO:0000313" key="1">
    <source>
        <dbReference type="EMBL" id="CRY84192.1"/>
    </source>
</evidence>
<geneLocation type="plasmid" evidence="1">
    <name>2</name>
</geneLocation>
<dbReference type="RefSeq" id="WP_060594914.1">
    <property type="nucleotide sequence ID" value="NZ_CP031418.1"/>
</dbReference>
<proteinExistence type="predicted"/>
<accession>A0A0H5P912</accession>
<dbReference type="Proteomes" id="UP000057820">
    <property type="component" value="Plasmid 2"/>
</dbReference>